<dbReference type="Proteomes" id="UP001268036">
    <property type="component" value="Unassembled WGS sequence"/>
</dbReference>
<dbReference type="AlphaFoldDB" id="A0AAJ2EUM8"/>
<comment type="caution">
    <text evidence="4">The sequence shown here is derived from an EMBL/GenBank/DDBJ whole genome shotgun (WGS) entry which is preliminary data.</text>
</comment>
<dbReference type="InterPro" id="IPR050109">
    <property type="entry name" value="HTH-type_TetR-like_transc_reg"/>
</dbReference>
<evidence type="ECO:0000256" key="2">
    <source>
        <dbReference type="PROSITE-ProRule" id="PRU00335"/>
    </source>
</evidence>
<evidence type="ECO:0000313" key="5">
    <source>
        <dbReference type="Proteomes" id="UP001268036"/>
    </source>
</evidence>
<dbReference type="RefSeq" id="WP_309754777.1">
    <property type="nucleotide sequence ID" value="NZ_JAVJAF010000001.1"/>
</dbReference>
<dbReference type="PANTHER" id="PTHR30055:SF237">
    <property type="entry name" value="TRANSCRIPTIONAL REPRESSOR MCE3R"/>
    <property type="match status" value="1"/>
</dbReference>
<evidence type="ECO:0000313" key="4">
    <source>
        <dbReference type="EMBL" id="MDR6232769.1"/>
    </source>
</evidence>
<dbReference type="GO" id="GO:0000976">
    <property type="term" value="F:transcription cis-regulatory region binding"/>
    <property type="evidence" value="ECO:0007669"/>
    <property type="project" value="TreeGrafter"/>
</dbReference>
<dbReference type="InterPro" id="IPR009057">
    <property type="entry name" value="Homeodomain-like_sf"/>
</dbReference>
<dbReference type="PROSITE" id="PS50977">
    <property type="entry name" value="HTH_TETR_2"/>
    <property type="match status" value="1"/>
</dbReference>
<dbReference type="PRINTS" id="PR00455">
    <property type="entry name" value="HTHTETR"/>
</dbReference>
<protein>
    <submittedName>
        <fullName evidence="4">AcrR family transcriptional regulator</fullName>
    </submittedName>
</protein>
<dbReference type="SUPFAM" id="SSF46689">
    <property type="entry name" value="Homeodomain-like"/>
    <property type="match status" value="1"/>
</dbReference>
<organism evidence="4 5">
    <name type="scientific">Pseudomonas oryzihabitans</name>
    <dbReference type="NCBI Taxonomy" id="47885"/>
    <lineage>
        <taxon>Bacteria</taxon>
        <taxon>Pseudomonadati</taxon>
        <taxon>Pseudomonadota</taxon>
        <taxon>Gammaproteobacteria</taxon>
        <taxon>Pseudomonadales</taxon>
        <taxon>Pseudomonadaceae</taxon>
        <taxon>Pseudomonas</taxon>
    </lineage>
</organism>
<gene>
    <name evidence="4" type="ORF">QE440_000510</name>
</gene>
<keyword evidence="1 2" id="KW-0238">DNA-binding</keyword>
<proteinExistence type="predicted"/>
<dbReference type="EMBL" id="JAVJAF010000001">
    <property type="protein sequence ID" value="MDR6232769.1"/>
    <property type="molecule type" value="Genomic_DNA"/>
</dbReference>
<feature type="domain" description="HTH tetR-type" evidence="3">
    <location>
        <begin position="11"/>
        <end position="71"/>
    </location>
</feature>
<evidence type="ECO:0000256" key="1">
    <source>
        <dbReference type="ARBA" id="ARBA00023125"/>
    </source>
</evidence>
<dbReference type="Gene3D" id="1.10.357.10">
    <property type="entry name" value="Tetracycline Repressor, domain 2"/>
    <property type="match status" value="1"/>
</dbReference>
<name>A0AAJ2EUM8_9PSED</name>
<evidence type="ECO:0000259" key="3">
    <source>
        <dbReference type="PROSITE" id="PS50977"/>
    </source>
</evidence>
<reference evidence="4" key="1">
    <citation type="submission" date="2023-08" db="EMBL/GenBank/DDBJ databases">
        <title>Functional and genomic diversity of the sorghum phyllosphere microbiome.</title>
        <authorList>
            <person name="Shade A."/>
        </authorList>
    </citation>
    <scope>NUCLEOTIDE SEQUENCE</scope>
    <source>
        <strain evidence="4">SORGH_AS_0201</strain>
    </source>
</reference>
<dbReference type="InterPro" id="IPR001647">
    <property type="entry name" value="HTH_TetR"/>
</dbReference>
<accession>A0AAJ2EUM8</accession>
<dbReference type="GO" id="GO:0003700">
    <property type="term" value="F:DNA-binding transcription factor activity"/>
    <property type="evidence" value="ECO:0007669"/>
    <property type="project" value="TreeGrafter"/>
</dbReference>
<dbReference type="Pfam" id="PF00440">
    <property type="entry name" value="TetR_N"/>
    <property type="match status" value="1"/>
</dbReference>
<sequence>MVAVASHEAIDGSGERLRQAALELFSQDGYHGVSLRRLANVVGLLPGSLYHHFEGKQELLFELIEDYELEVLQLFKAAGGKRPFWQTPRGLLEDYLALVQAQRASAQVAHHEFRHLNPMQQTRIRTIRRQQVQALSAVLRCEGREQSLALVGLAQLLLALPPAQADDAVASGVAGLIVALVRP</sequence>
<feature type="DNA-binding region" description="H-T-H motif" evidence="2">
    <location>
        <begin position="34"/>
        <end position="53"/>
    </location>
</feature>
<dbReference type="PANTHER" id="PTHR30055">
    <property type="entry name" value="HTH-TYPE TRANSCRIPTIONAL REGULATOR RUTR"/>
    <property type="match status" value="1"/>
</dbReference>